<keyword evidence="2" id="KW-0121">Carboxypeptidase</keyword>
<dbReference type="Pfam" id="PF00144">
    <property type="entry name" value="Beta-lactamase"/>
    <property type="match status" value="1"/>
</dbReference>
<accession>A0A401FT62</accession>
<evidence type="ECO:0000259" key="1">
    <source>
        <dbReference type="Pfam" id="PF00144"/>
    </source>
</evidence>
<dbReference type="SUPFAM" id="SSF56601">
    <property type="entry name" value="beta-lactamase/transpeptidase-like"/>
    <property type="match status" value="1"/>
</dbReference>
<dbReference type="AlphaFoldDB" id="A0A401FT62"/>
<gene>
    <name evidence="2" type="ORF">DENIS_1091</name>
</gene>
<feature type="domain" description="Beta-lactamase-related" evidence="1">
    <location>
        <begin position="71"/>
        <end position="412"/>
    </location>
</feature>
<name>A0A401FT62_9BACT</name>
<evidence type="ECO:0000313" key="3">
    <source>
        <dbReference type="Proteomes" id="UP000288096"/>
    </source>
</evidence>
<keyword evidence="3" id="KW-1185">Reference proteome</keyword>
<keyword evidence="2" id="KW-0645">Protease</keyword>
<dbReference type="GO" id="GO:0004180">
    <property type="term" value="F:carboxypeptidase activity"/>
    <property type="evidence" value="ECO:0007669"/>
    <property type="project" value="UniProtKB-KW"/>
</dbReference>
<dbReference type="InterPro" id="IPR001466">
    <property type="entry name" value="Beta-lactam-related"/>
</dbReference>
<reference evidence="3" key="1">
    <citation type="submission" date="2017-11" db="EMBL/GenBank/DDBJ databases">
        <authorList>
            <person name="Watanabe M."/>
            <person name="Kojima H."/>
        </authorList>
    </citation>
    <scope>NUCLEOTIDE SEQUENCE [LARGE SCALE GENOMIC DNA]</scope>
    <source>
        <strain evidence="3">Tokyo 01</strain>
    </source>
</reference>
<comment type="caution">
    <text evidence="2">The sequence shown here is derived from an EMBL/GenBank/DDBJ whole genome shotgun (WGS) entry which is preliminary data.</text>
</comment>
<dbReference type="Proteomes" id="UP000288096">
    <property type="component" value="Unassembled WGS sequence"/>
</dbReference>
<dbReference type="InterPro" id="IPR012338">
    <property type="entry name" value="Beta-lactam/transpept-like"/>
</dbReference>
<reference evidence="3" key="2">
    <citation type="submission" date="2019-01" db="EMBL/GenBank/DDBJ databases">
        <title>Genome sequence of Desulfonema ishimotonii strain Tokyo 01.</title>
        <authorList>
            <person name="Fukui M."/>
        </authorList>
    </citation>
    <scope>NUCLEOTIDE SEQUENCE [LARGE SCALE GENOMIC DNA]</scope>
    <source>
        <strain evidence="3">Tokyo 01</strain>
    </source>
</reference>
<protein>
    <submittedName>
        <fullName evidence="2">D-alanyl-D-alanine carboxypeptidase</fullName>
    </submittedName>
</protein>
<sequence>MGAVLGNVYGSENIIDLADVIAALQVSSGKSLAVNNDADVNNDGKIGLAEAVFALQVVSGTKEQPLFEQFQNVLDTSVAGSKIPGAVLLIRTPSLEWKGASGLADVSGQTPMKDTDMLRIASMTKVFVSTVVLRLSEEGKLALDDPIRDHLSYDDIVSRIRYEEGGPDITIRHLLSMTAGVLDYVAIDAYNDAVAQNPNRETAWTPREILEGYVFGVYDNDDDFNDFADQGDIFKAGTAFKYSNTNYLLLEMIVEKVSGSTLAAEMRRIIFDPLTIENTFMEIKEAREGGFGGLFVHGYQIDENTDELRDVTETNDALGLGDGGIISDAYGLADFLSALFKEKNLLRQASLDQMTRFDPYGHGSDYGLGLSFQNTDFGVAWGHNGTSSGFQGDMIYLPEKEIIFVLLTNCEDADIFDSVLKNSLNLLSD</sequence>
<dbReference type="InterPro" id="IPR050789">
    <property type="entry name" value="Diverse_Enzym_Activities"/>
</dbReference>
<dbReference type="PANTHER" id="PTHR43283">
    <property type="entry name" value="BETA-LACTAMASE-RELATED"/>
    <property type="match status" value="1"/>
</dbReference>
<dbReference type="Gene3D" id="3.40.710.10">
    <property type="entry name" value="DD-peptidase/beta-lactamase superfamily"/>
    <property type="match status" value="1"/>
</dbReference>
<evidence type="ECO:0000313" key="2">
    <source>
        <dbReference type="EMBL" id="GBC60146.1"/>
    </source>
</evidence>
<proteinExistence type="predicted"/>
<dbReference type="EMBL" id="BEXT01000001">
    <property type="protein sequence ID" value="GBC60146.1"/>
    <property type="molecule type" value="Genomic_DNA"/>
</dbReference>
<keyword evidence="2" id="KW-0378">Hydrolase</keyword>
<dbReference type="RefSeq" id="WP_166404914.1">
    <property type="nucleotide sequence ID" value="NZ_BEXT01000001.1"/>
</dbReference>
<organism evidence="2 3">
    <name type="scientific">Desulfonema ishimotonii</name>
    <dbReference type="NCBI Taxonomy" id="45657"/>
    <lineage>
        <taxon>Bacteria</taxon>
        <taxon>Pseudomonadati</taxon>
        <taxon>Thermodesulfobacteriota</taxon>
        <taxon>Desulfobacteria</taxon>
        <taxon>Desulfobacterales</taxon>
        <taxon>Desulfococcaceae</taxon>
        <taxon>Desulfonema</taxon>
    </lineage>
</organism>